<name>A0A6J7XRE4_9CAUD</name>
<proteinExistence type="predicted"/>
<reference evidence="1" key="1">
    <citation type="submission" date="2020-05" db="EMBL/GenBank/DDBJ databases">
        <authorList>
            <person name="Chiriac C."/>
            <person name="Salcher M."/>
            <person name="Ghai R."/>
            <person name="Kavagutti S V."/>
        </authorList>
    </citation>
    <scope>NUCLEOTIDE SEQUENCE</scope>
</reference>
<organism evidence="1">
    <name type="scientific">uncultured Caudovirales phage</name>
    <dbReference type="NCBI Taxonomy" id="2100421"/>
    <lineage>
        <taxon>Viruses</taxon>
        <taxon>Duplodnaviria</taxon>
        <taxon>Heunggongvirae</taxon>
        <taxon>Uroviricota</taxon>
        <taxon>Caudoviricetes</taxon>
        <taxon>Peduoviridae</taxon>
        <taxon>Maltschvirus</taxon>
        <taxon>Maltschvirus maltsch</taxon>
    </lineage>
</organism>
<gene>
    <name evidence="1" type="ORF">UFOVP230_24</name>
</gene>
<accession>A0A6J7XRE4</accession>
<dbReference type="EMBL" id="LR798463">
    <property type="protein sequence ID" value="CAB5238835.1"/>
    <property type="molecule type" value="Genomic_DNA"/>
</dbReference>
<sequence>MTKKKKTVEFEEGWADELIADGLMTEEEVSKLMRGIIQIIENGEIYDGDEETKH</sequence>
<evidence type="ECO:0000313" key="1">
    <source>
        <dbReference type="EMBL" id="CAB5238835.1"/>
    </source>
</evidence>
<protein>
    <submittedName>
        <fullName evidence="1">Uncharacterized protein</fullName>
    </submittedName>
</protein>